<dbReference type="InterPro" id="IPR012340">
    <property type="entry name" value="NA-bd_OB-fold"/>
</dbReference>
<dbReference type="eggNOG" id="COG2965">
    <property type="taxonomic scope" value="Bacteria"/>
</dbReference>
<dbReference type="GO" id="GO:1990077">
    <property type="term" value="C:primosome complex"/>
    <property type="evidence" value="ECO:0007669"/>
    <property type="project" value="UniProtKB-UniRule"/>
</dbReference>
<dbReference type="Proteomes" id="UP000028945">
    <property type="component" value="Chromosome"/>
</dbReference>
<name>A0A077DGC9_9BURK</name>
<evidence type="ECO:0000256" key="1">
    <source>
        <dbReference type="HAMAP-Rule" id="MF_00720"/>
    </source>
</evidence>
<sequence length="96" mass="10917">MNQYILEAVISELDVLRFTPAGIPIQDLVLEHSSEVIEAGQPRKVQVTLRARAVGQLAYELEKRVPGDTVEIKGFIAQGRKDTFQICFHIQAWRLR</sequence>
<dbReference type="STRING" id="1072685.IX83_03725"/>
<evidence type="ECO:0000313" key="3">
    <source>
        <dbReference type="Proteomes" id="UP000028945"/>
    </source>
</evidence>
<dbReference type="HOGENOM" id="CLU_166075_1_2_4"/>
<organism evidence="2 3">
    <name type="scientific">Basilea psittacipulmonis DSM 24701</name>
    <dbReference type="NCBI Taxonomy" id="1072685"/>
    <lineage>
        <taxon>Bacteria</taxon>
        <taxon>Pseudomonadati</taxon>
        <taxon>Pseudomonadota</taxon>
        <taxon>Betaproteobacteria</taxon>
        <taxon>Burkholderiales</taxon>
        <taxon>Alcaligenaceae</taxon>
        <taxon>Basilea</taxon>
    </lineage>
</organism>
<dbReference type="Pfam" id="PF22657">
    <property type="entry name" value="SSB_1"/>
    <property type="match status" value="1"/>
</dbReference>
<dbReference type="EMBL" id="CP009238">
    <property type="protein sequence ID" value="AIL32532.1"/>
    <property type="molecule type" value="Genomic_DNA"/>
</dbReference>
<keyword evidence="1" id="KW-0235">DNA replication</keyword>
<dbReference type="OrthoDB" id="5296916at2"/>
<keyword evidence="1" id="KW-0238">DNA-binding</keyword>
<protein>
    <recommendedName>
        <fullName evidence="1">Replication restart protein PriB</fullName>
    </recommendedName>
</protein>
<dbReference type="AlphaFoldDB" id="A0A077DGC9"/>
<dbReference type="RefSeq" id="WP_038499289.1">
    <property type="nucleotide sequence ID" value="NZ_AFWK01000107.1"/>
</dbReference>
<proteinExistence type="inferred from homology"/>
<keyword evidence="3" id="KW-1185">Reference proteome</keyword>
<gene>
    <name evidence="1" type="primary">priB</name>
    <name evidence="2" type="ORF">IX83_03725</name>
</gene>
<comment type="subunit">
    <text evidence="1">Homodimer. Interacts with PriA and DnaT. Component of the replication restart primosome. Primosome assembly occurs via a 'hand-off' mechanism. PriA binds to replication forks, subsequently PriB then DnaT bind; DnaT then displaces ssDNA to generate the helicase loading substrate.</text>
</comment>
<dbReference type="NCBIfam" id="TIGR04418">
    <property type="entry name" value="PriB_gamma"/>
    <property type="match status" value="1"/>
</dbReference>
<dbReference type="InterPro" id="IPR023646">
    <property type="entry name" value="Prisomal_replication_PriB"/>
</dbReference>
<dbReference type="HAMAP" id="MF_00720">
    <property type="entry name" value="PriB"/>
    <property type="match status" value="1"/>
</dbReference>
<evidence type="ECO:0000313" key="2">
    <source>
        <dbReference type="EMBL" id="AIL32532.1"/>
    </source>
</evidence>
<comment type="function">
    <text evidence="1">Involved in the restart of stalled replication forks, which reloads the replicative helicase on sites other than the origin of replication; the PriA-PriB pathway is the major replication restart pathway. During primosome assembly it facilitates complex formation between PriA and DnaT on DNA; stabilizes PriA on DNA. Stimulates the DNA unwinding activity of PriA helicase.</text>
</comment>
<dbReference type="KEGG" id="bpsi:IX83_03725"/>
<dbReference type="SUPFAM" id="SSF50249">
    <property type="entry name" value="Nucleic acid-binding proteins"/>
    <property type="match status" value="1"/>
</dbReference>
<dbReference type="GO" id="GO:0003697">
    <property type="term" value="F:single-stranded DNA binding"/>
    <property type="evidence" value="ECO:0007669"/>
    <property type="project" value="UniProtKB-UniRule"/>
</dbReference>
<dbReference type="Gene3D" id="2.40.50.140">
    <property type="entry name" value="Nucleic acid-binding proteins"/>
    <property type="match status" value="1"/>
</dbReference>
<keyword evidence="1" id="KW-0639">Primosome</keyword>
<dbReference type="PIRSF" id="PIRSF003135">
    <property type="entry name" value="Primosomal_n"/>
    <property type="match status" value="1"/>
</dbReference>
<accession>A0A077DGC9</accession>
<reference evidence="2 3" key="1">
    <citation type="journal article" date="2014" name="BMC Genomics">
        <title>A genomic perspective on a new bacterial genus and species from the Alcaligenaceae family, Basilea psittacipulmonis.</title>
        <authorList>
            <person name="Whiteson K.L."/>
            <person name="Hernandez D."/>
            <person name="Lazarevic V."/>
            <person name="Gaia N."/>
            <person name="Farinelli L."/>
            <person name="Francois P."/>
            <person name="Pilo P."/>
            <person name="Frey J."/>
            <person name="Schrenzel J."/>
        </authorList>
    </citation>
    <scope>NUCLEOTIDE SEQUENCE [LARGE SCALE GENOMIC DNA]</scope>
    <source>
        <strain evidence="2 3">DSM 24701</strain>
    </source>
</reference>
<dbReference type="GO" id="GO:0006269">
    <property type="term" value="P:DNA replication, synthesis of primer"/>
    <property type="evidence" value="ECO:0007669"/>
    <property type="project" value="UniProtKB-KW"/>
</dbReference>
<comment type="similarity">
    <text evidence="1">Belongs to the PriB family.</text>
</comment>